<evidence type="ECO:0000259" key="2">
    <source>
        <dbReference type="PROSITE" id="PS50076"/>
    </source>
</evidence>
<evidence type="ECO:0000256" key="1">
    <source>
        <dbReference type="SAM" id="Phobius"/>
    </source>
</evidence>
<gene>
    <name evidence="3" type="ORF">S06H3_34567</name>
</gene>
<accession>X1MGJ4</accession>
<dbReference type="InterPro" id="IPR050817">
    <property type="entry name" value="DjlA_DnaK_co-chaperone"/>
</dbReference>
<name>X1MGJ4_9ZZZZ</name>
<feature type="transmembrane region" description="Helical" evidence="1">
    <location>
        <begin position="108"/>
        <end position="125"/>
    </location>
</feature>
<keyword evidence="1" id="KW-0812">Transmembrane</keyword>
<dbReference type="AlphaFoldDB" id="X1MGJ4"/>
<dbReference type="InterPro" id="IPR001623">
    <property type="entry name" value="DnaJ_domain"/>
</dbReference>
<keyword evidence="1" id="KW-0472">Membrane</keyword>
<dbReference type="EMBL" id="BARV01020761">
    <property type="protein sequence ID" value="GAI30772.1"/>
    <property type="molecule type" value="Genomic_DNA"/>
</dbReference>
<dbReference type="PRINTS" id="PR00625">
    <property type="entry name" value="JDOMAIN"/>
</dbReference>
<organism evidence="3">
    <name type="scientific">marine sediment metagenome</name>
    <dbReference type="NCBI Taxonomy" id="412755"/>
    <lineage>
        <taxon>unclassified sequences</taxon>
        <taxon>metagenomes</taxon>
        <taxon>ecological metagenomes</taxon>
    </lineage>
</organism>
<reference evidence="3" key="1">
    <citation type="journal article" date="2014" name="Front. Microbiol.">
        <title>High frequency of phylogenetically diverse reductive dehalogenase-homologous genes in deep subseafloor sedimentary metagenomes.</title>
        <authorList>
            <person name="Kawai M."/>
            <person name="Futagami T."/>
            <person name="Toyoda A."/>
            <person name="Takaki Y."/>
            <person name="Nishi S."/>
            <person name="Hori S."/>
            <person name="Arai W."/>
            <person name="Tsubouchi T."/>
            <person name="Morono Y."/>
            <person name="Uchiyama I."/>
            <person name="Ito T."/>
            <person name="Fujiyama A."/>
            <person name="Inagaki F."/>
            <person name="Takami H."/>
        </authorList>
    </citation>
    <scope>NUCLEOTIDE SEQUENCE</scope>
    <source>
        <strain evidence="3">Expedition CK06-06</strain>
    </source>
</reference>
<dbReference type="Gene3D" id="1.10.287.110">
    <property type="entry name" value="DnaJ domain"/>
    <property type="match status" value="1"/>
</dbReference>
<dbReference type="PROSITE" id="PS50076">
    <property type="entry name" value="DNAJ_2"/>
    <property type="match status" value="1"/>
</dbReference>
<dbReference type="SUPFAM" id="SSF46565">
    <property type="entry name" value="Chaperone J-domain"/>
    <property type="match status" value="1"/>
</dbReference>
<dbReference type="Pfam" id="PF00226">
    <property type="entry name" value="DnaJ"/>
    <property type="match status" value="1"/>
</dbReference>
<feature type="domain" description="J" evidence="2">
    <location>
        <begin position="6"/>
        <end position="70"/>
    </location>
</feature>
<dbReference type="InterPro" id="IPR036869">
    <property type="entry name" value="J_dom_sf"/>
</dbReference>
<sequence>MKSEPDYYIILQVDPRAEPEVIQVAYRRLAAKHHPDVNPSPEAMERMKLLNAAYEVLSDPVKRREHDMSRLRGQQQTIGDTSTMQCPWWFLVLAVVVLLLLLRFSVKLLLIAAPVFLLLWLLMNWQRQRK</sequence>
<keyword evidence="1" id="KW-1133">Transmembrane helix</keyword>
<evidence type="ECO:0000313" key="3">
    <source>
        <dbReference type="EMBL" id="GAI30772.1"/>
    </source>
</evidence>
<dbReference type="CDD" id="cd06257">
    <property type="entry name" value="DnaJ"/>
    <property type="match status" value="1"/>
</dbReference>
<comment type="caution">
    <text evidence="3">The sequence shown here is derived from an EMBL/GenBank/DDBJ whole genome shotgun (WGS) entry which is preliminary data.</text>
</comment>
<proteinExistence type="predicted"/>
<protein>
    <recommendedName>
        <fullName evidence="2">J domain-containing protein</fullName>
    </recommendedName>
</protein>
<feature type="transmembrane region" description="Helical" evidence="1">
    <location>
        <begin position="86"/>
        <end position="102"/>
    </location>
</feature>
<dbReference type="PANTHER" id="PTHR24074">
    <property type="entry name" value="CO-CHAPERONE PROTEIN DJLA"/>
    <property type="match status" value="1"/>
</dbReference>
<dbReference type="SMART" id="SM00271">
    <property type="entry name" value="DnaJ"/>
    <property type="match status" value="1"/>
</dbReference>